<evidence type="ECO:0000313" key="2">
    <source>
        <dbReference type="EMBL" id="SJZ38202.1"/>
    </source>
</evidence>
<sequence length="168" mass="18706">MKMKRDGDLTHGPGPMGAAERPEDVQGAPTNEEPVATGVPQPREDFSEAGVQEPSGSSQDPEQEQEMAGARPEGGEDAGARLFTPEEVDRFRSQWRDVQGDFVDSPRDAVHDADRLVGEIMDSLTAKFSEHKRRLEEQWSSGGEPETEELRVALRRYRTFLDQLLTGR</sequence>
<dbReference type="STRING" id="1122192.SAMN02745673_00198"/>
<keyword evidence="3" id="KW-1185">Reference proteome</keyword>
<reference evidence="2 3" key="1">
    <citation type="submission" date="2017-02" db="EMBL/GenBank/DDBJ databases">
        <authorList>
            <person name="Peterson S.W."/>
        </authorList>
    </citation>
    <scope>NUCLEOTIDE SEQUENCE [LARGE SCALE GENOMIC DNA]</scope>
    <source>
        <strain evidence="2 3">DSM 45154</strain>
    </source>
</reference>
<evidence type="ECO:0000313" key="3">
    <source>
        <dbReference type="Proteomes" id="UP000190637"/>
    </source>
</evidence>
<dbReference type="AlphaFoldDB" id="A0A1T4K716"/>
<dbReference type="Proteomes" id="UP000190637">
    <property type="component" value="Unassembled WGS sequence"/>
</dbReference>
<accession>A0A1T4K716</accession>
<gene>
    <name evidence="2" type="ORF">SAMN02745673_00198</name>
</gene>
<feature type="region of interest" description="Disordered" evidence="1">
    <location>
        <begin position="1"/>
        <end position="82"/>
    </location>
</feature>
<dbReference type="RefSeq" id="WP_078759642.1">
    <property type="nucleotide sequence ID" value="NZ_FUWS01000001.1"/>
</dbReference>
<dbReference type="EMBL" id="FUWS01000001">
    <property type="protein sequence ID" value="SJZ38202.1"/>
    <property type="molecule type" value="Genomic_DNA"/>
</dbReference>
<evidence type="ECO:0000256" key="1">
    <source>
        <dbReference type="SAM" id="MobiDB-lite"/>
    </source>
</evidence>
<name>A0A1T4K716_9ACTN</name>
<organism evidence="2 3">
    <name type="scientific">Marinactinospora thermotolerans DSM 45154</name>
    <dbReference type="NCBI Taxonomy" id="1122192"/>
    <lineage>
        <taxon>Bacteria</taxon>
        <taxon>Bacillati</taxon>
        <taxon>Actinomycetota</taxon>
        <taxon>Actinomycetes</taxon>
        <taxon>Streptosporangiales</taxon>
        <taxon>Nocardiopsidaceae</taxon>
        <taxon>Marinactinospora</taxon>
    </lineage>
</organism>
<dbReference type="OrthoDB" id="123178at2"/>
<protein>
    <submittedName>
        <fullName evidence="2">Uncharacterized protein</fullName>
    </submittedName>
</protein>
<proteinExistence type="predicted"/>